<dbReference type="PANTHER" id="PTHR44147">
    <property type="entry name" value="DEHYDROGENASE/REDUCTASE SDR FAMILY MEMBER 1"/>
    <property type="match status" value="1"/>
</dbReference>
<reference evidence="2" key="1">
    <citation type="submission" date="2020-03" db="EMBL/GenBank/DDBJ databases">
        <title>Solimonas marina sp. nov., isolated from deep seawater of the Pacific Ocean.</title>
        <authorList>
            <person name="Liu X."/>
            <person name="Lai Q."/>
            <person name="Sun F."/>
            <person name="Gai Y."/>
            <person name="Li G."/>
            <person name="Shao Z."/>
        </authorList>
    </citation>
    <scope>NUCLEOTIDE SEQUENCE</scope>
    <source>
        <strain evidence="2">C16B3</strain>
    </source>
</reference>
<keyword evidence="3" id="KW-1185">Reference proteome</keyword>
<dbReference type="AlphaFoldDB" id="A0A969W5A2"/>
<dbReference type="PRINTS" id="PR00081">
    <property type="entry name" value="GDHRDH"/>
</dbReference>
<dbReference type="PANTHER" id="PTHR44147:SF2">
    <property type="entry name" value="DEHYDROGENASE_REDUCTASE SDR FAMILY MEMBER 1"/>
    <property type="match status" value="1"/>
</dbReference>
<comment type="caution">
    <text evidence="2">The sequence shown here is derived from an EMBL/GenBank/DDBJ whole genome shotgun (WGS) entry which is preliminary data.</text>
</comment>
<dbReference type="RefSeq" id="WP_168146202.1">
    <property type="nucleotide sequence ID" value="NZ_JAAVXB010000001.1"/>
</dbReference>
<sequence>MNTNKPLRDVVAVVTGASRGAGKGIALALGAQGATVYVTGRSLQEGDAPLPGTIAGTAEAVTQAGGRGIAVACDHARDADVQALFERVKAEQGKLDILVNNATFLHDKLTDKGGFWTKPLALVDILDVGLRSAYVASWYAAPLMVEQQNGLIAFTSSFGASCYMHGPAYGAQKVGVDKFAKDMAVDLKAHNVAAVSIWMGMLRTERTRRVMDAEPDKYAGFWEIAETPEFTGHLIGRLYRDDARAEKSGQVLIGAELAQEYGLSDEGRQPPSHRPMLGSPAQAHPAIVE</sequence>
<protein>
    <submittedName>
        <fullName evidence="2">SDR family NAD(P)-dependent oxidoreductase</fullName>
    </submittedName>
</protein>
<evidence type="ECO:0000313" key="2">
    <source>
        <dbReference type="EMBL" id="NKF20951.1"/>
    </source>
</evidence>
<dbReference type="InterPro" id="IPR036291">
    <property type="entry name" value="NAD(P)-bd_dom_sf"/>
</dbReference>
<evidence type="ECO:0000256" key="1">
    <source>
        <dbReference type="SAM" id="MobiDB-lite"/>
    </source>
</evidence>
<dbReference type="Pfam" id="PF00106">
    <property type="entry name" value="adh_short"/>
    <property type="match status" value="1"/>
</dbReference>
<dbReference type="EMBL" id="JAAVXB010000001">
    <property type="protein sequence ID" value="NKF20951.1"/>
    <property type="molecule type" value="Genomic_DNA"/>
</dbReference>
<dbReference type="Gene3D" id="3.40.50.720">
    <property type="entry name" value="NAD(P)-binding Rossmann-like Domain"/>
    <property type="match status" value="1"/>
</dbReference>
<dbReference type="Proteomes" id="UP000653472">
    <property type="component" value="Unassembled WGS sequence"/>
</dbReference>
<gene>
    <name evidence="2" type="ORF">G7Y82_01395</name>
</gene>
<evidence type="ECO:0000313" key="3">
    <source>
        <dbReference type="Proteomes" id="UP000653472"/>
    </source>
</evidence>
<organism evidence="2 3">
    <name type="scientific">Solimonas marina</name>
    <dbReference type="NCBI Taxonomy" id="2714601"/>
    <lineage>
        <taxon>Bacteria</taxon>
        <taxon>Pseudomonadati</taxon>
        <taxon>Pseudomonadota</taxon>
        <taxon>Gammaproteobacteria</taxon>
        <taxon>Nevskiales</taxon>
        <taxon>Nevskiaceae</taxon>
        <taxon>Solimonas</taxon>
    </lineage>
</organism>
<proteinExistence type="predicted"/>
<accession>A0A969W5A2</accession>
<dbReference type="InterPro" id="IPR002347">
    <property type="entry name" value="SDR_fam"/>
</dbReference>
<name>A0A969W5A2_9GAMM</name>
<feature type="region of interest" description="Disordered" evidence="1">
    <location>
        <begin position="264"/>
        <end position="289"/>
    </location>
</feature>
<dbReference type="SUPFAM" id="SSF51735">
    <property type="entry name" value="NAD(P)-binding Rossmann-fold domains"/>
    <property type="match status" value="1"/>
</dbReference>